<keyword evidence="4" id="KW-0804">Transcription</keyword>
<protein>
    <recommendedName>
        <fullName evidence="6">HTH merR-type domain-containing protein</fullName>
    </recommendedName>
</protein>
<dbReference type="PANTHER" id="PTHR30204">
    <property type="entry name" value="REDOX-CYCLING DRUG-SENSING TRANSCRIPTIONAL ACTIVATOR SOXR"/>
    <property type="match status" value="1"/>
</dbReference>
<dbReference type="eggNOG" id="COG0789">
    <property type="taxonomic scope" value="Bacteria"/>
</dbReference>
<evidence type="ECO:0000256" key="5">
    <source>
        <dbReference type="SAM" id="Coils"/>
    </source>
</evidence>
<dbReference type="CDD" id="cd04764">
    <property type="entry name" value="HTH_MlrA-like_sg1"/>
    <property type="match status" value="1"/>
</dbReference>
<keyword evidence="1" id="KW-0678">Repressor</keyword>
<dbReference type="PANTHER" id="PTHR30204:SF69">
    <property type="entry name" value="MERR-FAMILY TRANSCRIPTIONAL REGULATOR"/>
    <property type="match status" value="1"/>
</dbReference>
<accession>I3DVH1</accession>
<dbReference type="GO" id="GO:0003700">
    <property type="term" value="F:DNA-binding transcription factor activity"/>
    <property type="evidence" value="ECO:0007669"/>
    <property type="project" value="InterPro"/>
</dbReference>
<dbReference type="SUPFAM" id="SSF46955">
    <property type="entry name" value="Putative DNA-binding domain"/>
    <property type="match status" value="1"/>
</dbReference>
<dbReference type="InterPro" id="IPR047057">
    <property type="entry name" value="MerR_fam"/>
</dbReference>
<evidence type="ECO:0000256" key="3">
    <source>
        <dbReference type="ARBA" id="ARBA00023125"/>
    </source>
</evidence>
<dbReference type="InterPro" id="IPR000551">
    <property type="entry name" value="MerR-type_HTH_dom"/>
</dbReference>
<keyword evidence="2" id="KW-0805">Transcription regulation</keyword>
<keyword evidence="8" id="KW-1185">Reference proteome</keyword>
<proteinExistence type="predicted"/>
<evidence type="ECO:0000256" key="1">
    <source>
        <dbReference type="ARBA" id="ARBA00022491"/>
    </source>
</evidence>
<dbReference type="EMBL" id="AFEU01000003">
    <property type="protein sequence ID" value="EIJ78242.1"/>
    <property type="molecule type" value="Genomic_DNA"/>
</dbReference>
<dbReference type="PROSITE" id="PS50937">
    <property type="entry name" value="HTH_MERR_2"/>
    <property type="match status" value="1"/>
</dbReference>
<dbReference type="GO" id="GO:0003677">
    <property type="term" value="F:DNA binding"/>
    <property type="evidence" value="ECO:0007669"/>
    <property type="project" value="UniProtKB-KW"/>
</dbReference>
<organism evidence="7 8">
    <name type="scientific">Bacillus methanolicus PB1</name>
    <dbReference type="NCBI Taxonomy" id="997296"/>
    <lineage>
        <taxon>Bacteria</taxon>
        <taxon>Bacillati</taxon>
        <taxon>Bacillota</taxon>
        <taxon>Bacilli</taxon>
        <taxon>Bacillales</taxon>
        <taxon>Bacillaceae</taxon>
        <taxon>Bacillus</taxon>
    </lineage>
</organism>
<evidence type="ECO:0000313" key="8">
    <source>
        <dbReference type="Proteomes" id="UP000010523"/>
    </source>
</evidence>
<dbReference type="Proteomes" id="UP000010523">
    <property type="component" value="Unassembled WGS sequence"/>
</dbReference>
<gene>
    <name evidence="7" type="ORF">PB1_11799</name>
</gene>
<evidence type="ECO:0000259" key="6">
    <source>
        <dbReference type="PROSITE" id="PS50937"/>
    </source>
</evidence>
<dbReference type="RefSeq" id="WP_004436542.1">
    <property type="nucleotide sequence ID" value="NZ_AFEU01000003.1"/>
</dbReference>
<reference evidence="7 8" key="1">
    <citation type="journal article" date="2012" name="Appl. Environ. Microbiol.">
        <title>Genome Sequence of Thermotolerant Bacillus methanolicus: Features and Regulation Related to Methylotrophy and Production of L-Lysine and L-Glutamate from Methanol.</title>
        <authorList>
            <person name="Heggeset T.M."/>
            <person name="Krog A."/>
            <person name="Balzer S."/>
            <person name="Wentzel A."/>
            <person name="Ellingsen T.E."/>
            <person name="Brautaset T."/>
        </authorList>
    </citation>
    <scope>NUCLEOTIDE SEQUENCE [LARGE SCALE GENOMIC DNA]</scope>
    <source>
        <strain evidence="7 8">PB1</strain>
    </source>
</reference>
<name>I3DVH1_BACMT</name>
<dbReference type="PATRIC" id="fig|997296.3.peg.2482"/>
<evidence type="ECO:0000256" key="4">
    <source>
        <dbReference type="ARBA" id="ARBA00023163"/>
    </source>
</evidence>
<dbReference type="STRING" id="997296.PB1_11799"/>
<dbReference type="SMART" id="SM00422">
    <property type="entry name" value="HTH_MERR"/>
    <property type="match status" value="1"/>
</dbReference>
<feature type="coiled-coil region" evidence="5">
    <location>
        <begin position="267"/>
        <end position="298"/>
    </location>
</feature>
<dbReference type="Pfam" id="PF13411">
    <property type="entry name" value="MerR_1"/>
    <property type="match status" value="1"/>
</dbReference>
<dbReference type="Gene3D" id="1.10.1660.10">
    <property type="match status" value="1"/>
</dbReference>
<keyword evidence="3" id="KW-0238">DNA-binding</keyword>
<sequence length="327" mass="37684">MRAYTIKEVSKKIDVPPGTIRQWEKDLEGILIISRTKQGARYFTDQEISLLMKIKEMRDKNLSKEMIRELLQKHLNQNSQADSETIETSLQSVSENNTLEHLENSDSGFEKFLEAMDAFKESLLEEIKCEIRNAARKEILEEVKKEISKNTVHTVKSLSHSIYTSSEKTKSEIQELSGRIAKASEHNSEEFKTLKNSVAKASKLTSETFRTLSNSIAKASEDTSEEIAILSNRLSEASEASAEEFKTLVHYISKSTEVTNHEINNLINNINRERDILIETLNQEREQYLQEIKQREAAFQDLISGFRNAAADEEKPAKKWWRLWKKQ</sequence>
<dbReference type="AlphaFoldDB" id="I3DVH1"/>
<feature type="domain" description="HTH merR-type" evidence="6">
    <location>
        <begin position="3"/>
        <end position="73"/>
    </location>
</feature>
<evidence type="ECO:0000256" key="2">
    <source>
        <dbReference type="ARBA" id="ARBA00023015"/>
    </source>
</evidence>
<evidence type="ECO:0000313" key="7">
    <source>
        <dbReference type="EMBL" id="EIJ78242.1"/>
    </source>
</evidence>
<keyword evidence="5" id="KW-0175">Coiled coil</keyword>
<comment type="caution">
    <text evidence="7">The sequence shown here is derived from an EMBL/GenBank/DDBJ whole genome shotgun (WGS) entry which is preliminary data.</text>
</comment>
<dbReference type="InterPro" id="IPR009061">
    <property type="entry name" value="DNA-bd_dom_put_sf"/>
</dbReference>